<proteinExistence type="predicted"/>
<dbReference type="AlphaFoldDB" id="A0A2W1JFG2"/>
<comment type="caution">
    <text evidence="1">The sequence shown here is derived from an EMBL/GenBank/DDBJ whole genome shotgun (WGS) entry which is preliminary data.</text>
</comment>
<gene>
    <name evidence="1" type="ORF">C1752_03782</name>
</gene>
<protein>
    <submittedName>
        <fullName evidence="1">Uncharacterized protein</fullName>
    </submittedName>
</protein>
<evidence type="ECO:0000313" key="2">
    <source>
        <dbReference type="Proteomes" id="UP000248857"/>
    </source>
</evidence>
<dbReference type="Proteomes" id="UP000248857">
    <property type="component" value="Unassembled WGS sequence"/>
</dbReference>
<name>A0A2W1JFG2_9CYAN</name>
<evidence type="ECO:0000313" key="1">
    <source>
        <dbReference type="EMBL" id="PZD72196.1"/>
    </source>
</evidence>
<dbReference type="EMBL" id="PQWO01000011">
    <property type="protein sequence ID" value="PZD72196.1"/>
    <property type="molecule type" value="Genomic_DNA"/>
</dbReference>
<reference evidence="1 2" key="1">
    <citation type="journal article" date="2018" name="Sci. Rep.">
        <title>A novel species of the marine cyanobacterium Acaryochloris with a unique pigment content and lifestyle.</title>
        <authorList>
            <person name="Partensky F."/>
            <person name="Six C."/>
            <person name="Ratin M."/>
            <person name="Garczarek L."/>
            <person name="Vaulot D."/>
            <person name="Probert I."/>
            <person name="Calteau A."/>
            <person name="Gourvil P."/>
            <person name="Marie D."/>
            <person name="Grebert T."/>
            <person name="Bouchier C."/>
            <person name="Le Panse S."/>
            <person name="Gachenot M."/>
            <person name="Rodriguez F."/>
            <person name="Garrido J.L."/>
        </authorList>
    </citation>
    <scope>NUCLEOTIDE SEQUENCE [LARGE SCALE GENOMIC DNA]</scope>
    <source>
        <strain evidence="1 2">RCC1774</strain>
    </source>
</reference>
<accession>A0A2W1JFG2</accession>
<sequence>MMEASATISGQLGIWPSKRQMVVILRKAGLKVSVGQYSIRVKDCDHFVFQEYRGDLGDPAIDANADSVEEMMRDRQLVSEALSRAGVRHRFEIYDHYSEEVGYLHCNWPKQEEL</sequence>
<keyword evidence="2" id="KW-1185">Reference proteome</keyword>
<organism evidence="1 2">
    <name type="scientific">Acaryochloris thomasi RCC1774</name>
    <dbReference type="NCBI Taxonomy" id="1764569"/>
    <lineage>
        <taxon>Bacteria</taxon>
        <taxon>Bacillati</taxon>
        <taxon>Cyanobacteriota</taxon>
        <taxon>Cyanophyceae</taxon>
        <taxon>Acaryochloridales</taxon>
        <taxon>Acaryochloridaceae</taxon>
        <taxon>Acaryochloris</taxon>
        <taxon>Acaryochloris thomasi</taxon>
    </lineage>
</organism>